<evidence type="ECO:0000313" key="3">
    <source>
        <dbReference type="Proteomes" id="UP000225889"/>
    </source>
</evidence>
<reference evidence="2 3" key="2">
    <citation type="submission" date="2017-10" db="EMBL/GenBank/DDBJ databases">
        <authorList>
            <person name="Banno H."/>
            <person name="Chua N.-H."/>
        </authorList>
    </citation>
    <scope>NUCLEOTIDE SEQUENCE [LARGE SCALE GENOMIC DNA]</scope>
    <source>
        <strain evidence="2 3">JK626</strain>
    </source>
</reference>
<dbReference type="GO" id="GO:0016747">
    <property type="term" value="F:acyltransferase activity, transferring groups other than amino-acyl groups"/>
    <property type="evidence" value="ECO:0007669"/>
    <property type="project" value="InterPro"/>
</dbReference>
<protein>
    <submittedName>
        <fullName evidence="2">GNAT family N-acetyltransferase</fullName>
    </submittedName>
</protein>
<keyword evidence="2" id="KW-0808">Transferase</keyword>
<dbReference type="InterPro" id="IPR016181">
    <property type="entry name" value="Acyl_CoA_acyltransferase"/>
</dbReference>
<dbReference type="CDD" id="cd04301">
    <property type="entry name" value="NAT_SF"/>
    <property type="match status" value="1"/>
</dbReference>
<feature type="domain" description="N-acetyltransferase" evidence="1">
    <location>
        <begin position="1"/>
        <end position="165"/>
    </location>
</feature>
<dbReference type="Pfam" id="PF00583">
    <property type="entry name" value="Acetyltransf_1"/>
    <property type="match status" value="1"/>
</dbReference>
<dbReference type="Proteomes" id="UP000225889">
    <property type="component" value="Unassembled WGS sequence"/>
</dbReference>
<dbReference type="PANTHER" id="PTHR43415:SF3">
    <property type="entry name" value="GNAT-FAMILY ACETYLTRANSFERASE"/>
    <property type="match status" value="1"/>
</dbReference>
<evidence type="ECO:0000313" key="2">
    <source>
        <dbReference type="EMBL" id="PHU34534.1"/>
    </source>
</evidence>
<gene>
    <name evidence="2" type="ORF">CSX01_09690</name>
</gene>
<dbReference type="RefSeq" id="WP_099392231.1">
    <property type="nucleotide sequence ID" value="NZ_PDYF01000019.1"/>
</dbReference>
<dbReference type="AlphaFoldDB" id="A0A2G3DU60"/>
<accession>A0A2G3DU60</accession>
<name>A0A2G3DU60_9FIRM</name>
<reference evidence="2 3" key="1">
    <citation type="submission" date="2017-10" db="EMBL/GenBank/DDBJ databases">
        <title>Resolving the taxonomy of Roseburia spp., Eubacterium rectale and Agathobacter spp. through phylogenomic analysis.</title>
        <authorList>
            <person name="Sheridan P.O."/>
            <person name="Walker A.W."/>
            <person name="Duncan S.H."/>
            <person name="Scott K.P."/>
            <person name="Toole P.W.O."/>
            <person name="Luis P."/>
            <person name="Flint H.J."/>
        </authorList>
    </citation>
    <scope>NUCLEOTIDE SEQUENCE [LARGE SCALE GENOMIC DNA]</scope>
    <source>
        <strain evidence="2 3">JK626</strain>
    </source>
</reference>
<dbReference type="Gene3D" id="3.40.630.30">
    <property type="match status" value="1"/>
</dbReference>
<evidence type="ECO:0000259" key="1">
    <source>
        <dbReference type="PROSITE" id="PS51186"/>
    </source>
</evidence>
<dbReference type="PANTHER" id="PTHR43415">
    <property type="entry name" value="SPERMIDINE N(1)-ACETYLTRANSFERASE"/>
    <property type="match status" value="1"/>
</dbReference>
<dbReference type="InterPro" id="IPR000182">
    <property type="entry name" value="GNAT_dom"/>
</dbReference>
<comment type="caution">
    <text evidence="2">The sequence shown here is derived from an EMBL/GenBank/DDBJ whole genome shotgun (WGS) entry which is preliminary data.</text>
</comment>
<organism evidence="2 3">
    <name type="scientific">Pseudobutyrivibrio ruminis</name>
    <dbReference type="NCBI Taxonomy" id="46206"/>
    <lineage>
        <taxon>Bacteria</taxon>
        <taxon>Bacillati</taxon>
        <taxon>Bacillota</taxon>
        <taxon>Clostridia</taxon>
        <taxon>Lachnospirales</taxon>
        <taxon>Lachnospiraceae</taxon>
        <taxon>Pseudobutyrivibrio</taxon>
    </lineage>
</organism>
<dbReference type="EMBL" id="PDYF01000019">
    <property type="protein sequence ID" value="PHU34534.1"/>
    <property type="molecule type" value="Genomic_DNA"/>
</dbReference>
<dbReference type="SUPFAM" id="SSF55729">
    <property type="entry name" value="Acyl-CoA N-acyltransferases (Nat)"/>
    <property type="match status" value="1"/>
</dbReference>
<proteinExistence type="predicted"/>
<dbReference type="PROSITE" id="PS51186">
    <property type="entry name" value="GNAT"/>
    <property type="match status" value="1"/>
</dbReference>
<sequence length="165" mass="19181">MKIRLFNIDDDFDVIKTWITDERTYMMWCANLVPYPLEKEKLRNFLSEIAVKFGDSPFVAVDDEGHVVGFYCYSLNHETHEGMLKFVMVDASVRGKGIGKEMIKLAVRNAFSDQEVIAVQLNVFPENSRAKRCYEGVGFTERQNTLDAFKYKDESWGRCNMLIKR</sequence>